<keyword evidence="6" id="KW-0408">Iron</keyword>
<comment type="caution">
    <text evidence="8">The sequence shown here is derived from an EMBL/GenBank/DDBJ whole genome shotgun (WGS) entry which is preliminary data.</text>
</comment>
<keyword evidence="7" id="KW-0503">Monooxygenase</keyword>
<dbReference type="InterPro" id="IPR036396">
    <property type="entry name" value="Cyt_P450_sf"/>
</dbReference>
<evidence type="ECO:0000313" key="8">
    <source>
        <dbReference type="EMBL" id="KAF7348395.1"/>
    </source>
</evidence>
<dbReference type="EMBL" id="JACAZH010000017">
    <property type="protein sequence ID" value="KAF7348395.1"/>
    <property type="molecule type" value="Genomic_DNA"/>
</dbReference>
<evidence type="ECO:0000256" key="1">
    <source>
        <dbReference type="ARBA" id="ARBA00001971"/>
    </source>
</evidence>
<dbReference type="PANTHER" id="PTHR46300">
    <property type="entry name" value="P450, PUTATIVE (EUROFUNG)-RELATED-RELATED"/>
    <property type="match status" value="1"/>
</dbReference>
<dbReference type="InterPro" id="IPR050364">
    <property type="entry name" value="Cytochrome_P450_fung"/>
</dbReference>
<keyword evidence="4" id="KW-0479">Metal-binding</keyword>
<dbReference type="GO" id="GO:0020037">
    <property type="term" value="F:heme binding"/>
    <property type="evidence" value="ECO:0007669"/>
    <property type="project" value="InterPro"/>
</dbReference>
<dbReference type="Proteomes" id="UP000623467">
    <property type="component" value="Unassembled WGS sequence"/>
</dbReference>
<comment type="cofactor">
    <cofactor evidence="1">
        <name>heme</name>
        <dbReference type="ChEBI" id="CHEBI:30413"/>
    </cofactor>
</comment>
<dbReference type="OrthoDB" id="1055148at2759"/>
<name>A0A8H6XY83_9AGAR</name>
<keyword evidence="9" id="KW-1185">Reference proteome</keyword>
<accession>A0A8H6XY83</accession>
<keyword evidence="5" id="KW-0560">Oxidoreductase</keyword>
<dbReference type="InterPro" id="IPR001128">
    <property type="entry name" value="Cyt_P450"/>
</dbReference>
<dbReference type="AlphaFoldDB" id="A0A8H6XY83"/>
<dbReference type="Pfam" id="PF00067">
    <property type="entry name" value="p450"/>
    <property type="match status" value="1"/>
</dbReference>
<organism evidence="8 9">
    <name type="scientific">Mycena sanguinolenta</name>
    <dbReference type="NCBI Taxonomy" id="230812"/>
    <lineage>
        <taxon>Eukaryota</taxon>
        <taxon>Fungi</taxon>
        <taxon>Dikarya</taxon>
        <taxon>Basidiomycota</taxon>
        <taxon>Agaricomycotina</taxon>
        <taxon>Agaricomycetes</taxon>
        <taxon>Agaricomycetidae</taxon>
        <taxon>Agaricales</taxon>
        <taxon>Marasmiineae</taxon>
        <taxon>Mycenaceae</taxon>
        <taxon>Mycena</taxon>
    </lineage>
</organism>
<dbReference type="GO" id="GO:0005506">
    <property type="term" value="F:iron ion binding"/>
    <property type="evidence" value="ECO:0007669"/>
    <property type="project" value="InterPro"/>
</dbReference>
<evidence type="ECO:0000256" key="6">
    <source>
        <dbReference type="ARBA" id="ARBA00023004"/>
    </source>
</evidence>
<proteinExistence type="inferred from homology"/>
<evidence type="ECO:0000256" key="7">
    <source>
        <dbReference type="ARBA" id="ARBA00023033"/>
    </source>
</evidence>
<evidence type="ECO:0000256" key="5">
    <source>
        <dbReference type="ARBA" id="ARBA00023002"/>
    </source>
</evidence>
<comment type="similarity">
    <text evidence="2">Belongs to the cytochrome P450 family.</text>
</comment>
<dbReference type="Gene3D" id="1.10.630.10">
    <property type="entry name" value="Cytochrome P450"/>
    <property type="match status" value="1"/>
</dbReference>
<dbReference type="PANTHER" id="PTHR46300:SF7">
    <property type="entry name" value="P450, PUTATIVE (EUROFUNG)-RELATED"/>
    <property type="match status" value="1"/>
</dbReference>
<reference evidence="8" key="1">
    <citation type="submission" date="2020-05" db="EMBL/GenBank/DDBJ databases">
        <title>Mycena genomes resolve the evolution of fungal bioluminescence.</title>
        <authorList>
            <person name="Tsai I.J."/>
        </authorList>
    </citation>
    <scope>NUCLEOTIDE SEQUENCE</scope>
    <source>
        <strain evidence="8">160909Yilan</strain>
    </source>
</reference>
<evidence type="ECO:0000256" key="2">
    <source>
        <dbReference type="ARBA" id="ARBA00010617"/>
    </source>
</evidence>
<gene>
    <name evidence="8" type="ORF">MSAN_01793500</name>
</gene>
<evidence type="ECO:0000256" key="3">
    <source>
        <dbReference type="ARBA" id="ARBA00022617"/>
    </source>
</evidence>
<evidence type="ECO:0000256" key="4">
    <source>
        <dbReference type="ARBA" id="ARBA00022723"/>
    </source>
</evidence>
<protein>
    <submittedName>
        <fullName evidence="8">Cytochrome P450</fullName>
    </submittedName>
</protein>
<sequence length="404" mass="45760">MASQELLPAVVLVSVLFAVASLLRGWKTTIRLPFPPGPKPRFLLGNLLDMPHKMPWITYTEWGKQYGDVVHAQVFGQHILILNSIKAATELLEKRATIYSDRPSIPMISLTGWDFDFAFTPYSDKWRERRRLFHQHFRRDAIPAYHPVYLRKIRELLRGLLSTPEKFAKHIETLAAAIILDSIYGYDLKSMDDRFVHLPEEAAERLTENMLPGACIVNTLPFLRHFPSWFPGCSFHEFARDTRDLVGEMKNAPFDFVKQNMQNGSGRPSVLRELLERNDTHSTSGEQEEVMKDVAGVAYVAAVDTTTTTLIVFIMALALNPEVAKKATKFLALDSAVEHAQVVMPPMQLSGQPSFLSCPPSISQKQKMKLGRRLKLNLHFQTERPAIRNHSNAALLLAMMLPSS</sequence>
<evidence type="ECO:0000313" key="9">
    <source>
        <dbReference type="Proteomes" id="UP000623467"/>
    </source>
</evidence>
<dbReference type="GO" id="GO:0016705">
    <property type="term" value="F:oxidoreductase activity, acting on paired donors, with incorporation or reduction of molecular oxygen"/>
    <property type="evidence" value="ECO:0007669"/>
    <property type="project" value="InterPro"/>
</dbReference>
<dbReference type="SUPFAM" id="SSF48264">
    <property type="entry name" value="Cytochrome P450"/>
    <property type="match status" value="1"/>
</dbReference>
<dbReference type="GO" id="GO:0004497">
    <property type="term" value="F:monooxygenase activity"/>
    <property type="evidence" value="ECO:0007669"/>
    <property type="project" value="UniProtKB-KW"/>
</dbReference>
<keyword evidence="3" id="KW-0349">Heme</keyword>